<feature type="transmembrane region" description="Helical" evidence="1">
    <location>
        <begin position="117"/>
        <end position="137"/>
    </location>
</feature>
<protein>
    <submittedName>
        <fullName evidence="2">Uncharacterized protein</fullName>
    </submittedName>
</protein>
<keyword evidence="3" id="KW-1185">Reference proteome</keyword>
<feature type="transmembrane region" description="Helical" evidence="1">
    <location>
        <begin position="16"/>
        <end position="36"/>
    </location>
</feature>
<reference evidence="3" key="1">
    <citation type="journal article" date="2014" name="Proc. Natl. Acad. Sci. U.S.A.">
        <title>Extensive sampling of basidiomycete genomes demonstrates inadequacy of the white-rot/brown-rot paradigm for wood decay fungi.</title>
        <authorList>
            <person name="Riley R."/>
            <person name="Salamov A.A."/>
            <person name="Brown D.W."/>
            <person name="Nagy L.G."/>
            <person name="Floudas D."/>
            <person name="Held B.W."/>
            <person name="Levasseur A."/>
            <person name="Lombard V."/>
            <person name="Morin E."/>
            <person name="Otillar R."/>
            <person name="Lindquist E.A."/>
            <person name="Sun H."/>
            <person name="LaButti K.M."/>
            <person name="Schmutz J."/>
            <person name="Jabbour D."/>
            <person name="Luo H."/>
            <person name="Baker S.E."/>
            <person name="Pisabarro A.G."/>
            <person name="Walton J.D."/>
            <person name="Blanchette R.A."/>
            <person name="Henrissat B."/>
            <person name="Martin F."/>
            <person name="Cullen D."/>
            <person name="Hibbett D.S."/>
            <person name="Grigoriev I.V."/>
        </authorList>
    </citation>
    <scope>NUCLEOTIDE SEQUENCE [LARGE SCALE GENOMIC DNA]</scope>
    <source>
        <strain evidence="3">CBS 339.88</strain>
    </source>
</reference>
<dbReference type="AlphaFoldDB" id="A0A067SX12"/>
<name>A0A067SX12_GALM3</name>
<evidence type="ECO:0000256" key="1">
    <source>
        <dbReference type="SAM" id="Phobius"/>
    </source>
</evidence>
<dbReference type="HOGENOM" id="CLU_035509_14_2_1"/>
<dbReference type="Proteomes" id="UP000027222">
    <property type="component" value="Unassembled WGS sequence"/>
</dbReference>
<keyword evidence="1" id="KW-1133">Transmembrane helix</keyword>
<keyword evidence="1" id="KW-0812">Transmembrane</keyword>
<evidence type="ECO:0000313" key="2">
    <source>
        <dbReference type="EMBL" id="KDR71313.1"/>
    </source>
</evidence>
<accession>A0A067SX12</accession>
<sequence>MLQMRIYALYSLSKKILALMLVCFTAVTCICTWVLGTKLSTPAGIRGHGFVTPVGKFCVLNRSNPVDPFYTFWIPVLAFECLLCLLAINSGIQSRKNDGGELYRGPMGLLRVLVRDSVLYFIIIGATYLTSLLVWALAPFSFIDVPTGFSTALSCVFACRIFLNIRHVADTHSLPSFQISEPIAFVTSDRRFHDND</sequence>
<dbReference type="EMBL" id="KL142393">
    <property type="protein sequence ID" value="KDR71313.1"/>
    <property type="molecule type" value="Genomic_DNA"/>
</dbReference>
<organism evidence="2 3">
    <name type="scientific">Galerina marginata (strain CBS 339.88)</name>
    <dbReference type="NCBI Taxonomy" id="685588"/>
    <lineage>
        <taxon>Eukaryota</taxon>
        <taxon>Fungi</taxon>
        <taxon>Dikarya</taxon>
        <taxon>Basidiomycota</taxon>
        <taxon>Agaricomycotina</taxon>
        <taxon>Agaricomycetes</taxon>
        <taxon>Agaricomycetidae</taxon>
        <taxon>Agaricales</taxon>
        <taxon>Agaricineae</taxon>
        <taxon>Strophariaceae</taxon>
        <taxon>Galerina</taxon>
    </lineage>
</organism>
<dbReference type="OrthoDB" id="3349377at2759"/>
<proteinExistence type="predicted"/>
<gene>
    <name evidence="2" type="ORF">GALMADRAFT_798523</name>
</gene>
<keyword evidence="1" id="KW-0472">Membrane</keyword>
<evidence type="ECO:0000313" key="3">
    <source>
        <dbReference type="Proteomes" id="UP000027222"/>
    </source>
</evidence>
<feature type="transmembrane region" description="Helical" evidence="1">
    <location>
        <begin position="70"/>
        <end position="88"/>
    </location>
</feature>